<dbReference type="InterPro" id="IPR000742">
    <property type="entry name" value="EGF"/>
</dbReference>
<protein>
    <submittedName>
        <fullName evidence="3">Multiple epidermal growth factor-like domains protein 10</fullName>
    </submittedName>
</protein>
<dbReference type="FunFam" id="2.170.300.10:FF:000006">
    <property type="entry name" value="Multiple epidermal growth factor-like domains protein 11"/>
    <property type="match status" value="1"/>
</dbReference>
<dbReference type="eggNOG" id="KOG1218">
    <property type="taxonomic scope" value="Eukaryota"/>
</dbReference>
<dbReference type="EMBL" id="KB526692">
    <property type="protein sequence ID" value="EMP36015.1"/>
    <property type="molecule type" value="Genomic_DNA"/>
</dbReference>
<evidence type="ECO:0000256" key="1">
    <source>
        <dbReference type="PROSITE-ProRule" id="PRU00076"/>
    </source>
</evidence>
<keyword evidence="1" id="KW-0245">EGF-like domain</keyword>
<dbReference type="AlphaFoldDB" id="M7BJW9"/>
<dbReference type="PANTHER" id="PTHR24035:SF127">
    <property type="entry name" value="LAMININ SUBUNIT ALPHA-5-RELATED"/>
    <property type="match status" value="1"/>
</dbReference>
<gene>
    <name evidence="3" type="ORF">UY3_06749</name>
</gene>
<name>M7BJW9_CHEMY</name>
<feature type="domain" description="EGF-like" evidence="2">
    <location>
        <begin position="23"/>
        <end position="58"/>
    </location>
</feature>
<accession>M7BJW9</accession>
<proteinExistence type="predicted"/>
<dbReference type="STRING" id="8469.M7BJW9"/>
<reference evidence="4" key="1">
    <citation type="journal article" date="2013" name="Nat. Genet.">
        <title>The draft genomes of soft-shell turtle and green sea turtle yield insights into the development and evolution of the turtle-specific body plan.</title>
        <authorList>
            <person name="Wang Z."/>
            <person name="Pascual-Anaya J."/>
            <person name="Zadissa A."/>
            <person name="Li W."/>
            <person name="Niimura Y."/>
            <person name="Huang Z."/>
            <person name="Li C."/>
            <person name="White S."/>
            <person name="Xiong Z."/>
            <person name="Fang D."/>
            <person name="Wang B."/>
            <person name="Ming Y."/>
            <person name="Chen Y."/>
            <person name="Zheng Y."/>
            <person name="Kuraku S."/>
            <person name="Pignatelli M."/>
            <person name="Herrero J."/>
            <person name="Beal K."/>
            <person name="Nozawa M."/>
            <person name="Li Q."/>
            <person name="Wang J."/>
            <person name="Zhang H."/>
            <person name="Yu L."/>
            <person name="Shigenobu S."/>
            <person name="Wang J."/>
            <person name="Liu J."/>
            <person name="Flicek P."/>
            <person name="Searle S."/>
            <person name="Wang J."/>
            <person name="Kuratani S."/>
            <person name="Yin Y."/>
            <person name="Aken B."/>
            <person name="Zhang G."/>
            <person name="Irie N."/>
        </authorList>
    </citation>
    <scope>NUCLEOTIDE SEQUENCE [LARGE SCALE GENOMIC DNA]</scope>
</reference>
<dbReference type="Proteomes" id="UP000031443">
    <property type="component" value="Unassembled WGS sequence"/>
</dbReference>
<evidence type="ECO:0000259" key="2">
    <source>
        <dbReference type="PROSITE" id="PS50026"/>
    </source>
</evidence>
<sequence>MERGAAAAVDSPRCQEECPIGTYGFQCTQKCDCQNGAKCYHVNGACMCDPGFKGIRCQERMCPEGLYGLKCHKKCPCNITNTLSCHPLSGECTCKAGSAGLYCNDTCPPGYYGEGCQLTCLCQNGADCGSVTGKCTCAPGFMGDDCSITCGAGTYGANCSSVCNCRNDGACSPVDGLCLCKEVNAVTVAMQMGAMPSLVIVAVLLGGQTNTAVALKPVIMQGLVDPETCISRKADRKHMVHYSFASPMAA</sequence>
<keyword evidence="4" id="KW-1185">Reference proteome</keyword>
<evidence type="ECO:0000313" key="3">
    <source>
        <dbReference type="EMBL" id="EMP36015.1"/>
    </source>
</evidence>
<dbReference type="InterPro" id="IPR002049">
    <property type="entry name" value="LE_dom"/>
</dbReference>
<dbReference type="PROSITE" id="PS50026">
    <property type="entry name" value="EGF_3"/>
    <property type="match status" value="1"/>
</dbReference>
<dbReference type="SMART" id="SM00181">
    <property type="entry name" value="EGF"/>
    <property type="match status" value="3"/>
</dbReference>
<dbReference type="PROSITE" id="PS00022">
    <property type="entry name" value="EGF_1"/>
    <property type="match status" value="2"/>
</dbReference>
<dbReference type="InterPro" id="IPR052108">
    <property type="entry name" value="MEGF/SIB"/>
</dbReference>
<dbReference type="CDD" id="cd00055">
    <property type="entry name" value="EGF_Lam"/>
    <property type="match status" value="1"/>
</dbReference>
<dbReference type="Pfam" id="PF00053">
    <property type="entry name" value="EGF_laminin"/>
    <property type="match status" value="1"/>
</dbReference>
<dbReference type="PANTHER" id="PTHR24035">
    <property type="entry name" value="MULTIPLE EPIDERMAL GROWTH FACTOR-LIKE DOMAINS PROTEIN"/>
    <property type="match status" value="1"/>
</dbReference>
<dbReference type="PRINTS" id="PR00011">
    <property type="entry name" value="EGFLAMININ"/>
</dbReference>
<comment type="caution">
    <text evidence="1">Lacks conserved residue(s) required for the propagation of feature annotation.</text>
</comment>
<organism evidence="3 4">
    <name type="scientific">Chelonia mydas</name>
    <name type="common">Green sea-turtle</name>
    <name type="synonym">Chelonia agassizi</name>
    <dbReference type="NCBI Taxonomy" id="8469"/>
    <lineage>
        <taxon>Eukaryota</taxon>
        <taxon>Metazoa</taxon>
        <taxon>Chordata</taxon>
        <taxon>Craniata</taxon>
        <taxon>Vertebrata</taxon>
        <taxon>Euteleostomi</taxon>
        <taxon>Archelosauria</taxon>
        <taxon>Testudinata</taxon>
        <taxon>Testudines</taxon>
        <taxon>Cryptodira</taxon>
        <taxon>Durocryptodira</taxon>
        <taxon>Americhelydia</taxon>
        <taxon>Chelonioidea</taxon>
        <taxon>Cheloniidae</taxon>
        <taxon>Chelonia</taxon>
    </lineage>
</organism>
<evidence type="ECO:0000313" key="4">
    <source>
        <dbReference type="Proteomes" id="UP000031443"/>
    </source>
</evidence>
<feature type="disulfide bond" evidence="1">
    <location>
        <begin position="48"/>
        <end position="57"/>
    </location>
</feature>
<keyword evidence="1" id="KW-1015">Disulfide bond</keyword>
<dbReference type="Gene3D" id="2.170.300.10">
    <property type="entry name" value="Tie2 ligand-binding domain superfamily"/>
    <property type="match status" value="1"/>
</dbReference>
<dbReference type="PROSITE" id="PS01186">
    <property type="entry name" value="EGF_2"/>
    <property type="match status" value="1"/>
</dbReference>
<dbReference type="SMART" id="SM00180">
    <property type="entry name" value="EGF_Lam"/>
    <property type="match status" value="3"/>
</dbReference>